<dbReference type="PANTHER" id="PTHR38658:SF1">
    <property type="entry name" value="OXPP CYCLE PROTEIN OPCA-RELATED"/>
    <property type="match status" value="1"/>
</dbReference>
<dbReference type="OrthoDB" id="128564at2"/>
<feature type="domain" description="Glucose-6-phosphate dehydrogenase assembly protein OpcA N-terminal" evidence="1">
    <location>
        <begin position="51"/>
        <end position="160"/>
    </location>
</feature>
<evidence type="ECO:0000259" key="1">
    <source>
        <dbReference type="Pfam" id="PF10128"/>
    </source>
</evidence>
<feature type="domain" description="Glucose-6-phosphate dehydrogenase assembly protein OpcA C-terminal" evidence="2">
    <location>
        <begin position="166"/>
        <end position="295"/>
    </location>
</feature>
<evidence type="ECO:0000313" key="3">
    <source>
        <dbReference type="EMBL" id="SFV22932.1"/>
    </source>
</evidence>
<gene>
    <name evidence="3" type="ORF">SAMN04487966_105128</name>
</gene>
<dbReference type="Proteomes" id="UP000198881">
    <property type="component" value="Unassembled WGS sequence"/>
</dbReference>
<dbReference type="InterPro" id="IPR004555">
    <property type="entry name" value="G6PDH_assembly_OpcA"/>
</dbReference>
<accession>A0A1I7MM03</accession>
<dbReference type="AlphaFoldDB" id="A0A1I7MM03"/>
<dbReference type="InterPro" id="IPR046802">
    <property type="entry name" value="OpcA_G6PD_C"/>
</dbReference>
<dbReference type="InterPro" id="IPR046801">
    <property type="entry name" value="OpcA_G6PD_N"/>
</dbReference>
<dbReference type="RefSeq" id="WP_091697136.1">
    <property type="nucleotide sequence ID" value="NZ_FPCG01000005.1"/>
</dbReference>
<organism evidence="3 4">
    <name type="scientific">Micrococcus terreus</name>
    <dbReference type="NCBI Taxonomy" id="574650"/>
    <lineage>
        <taxon>Bacteria</taxon>
        <taxon>Bacillati</taxon>
        <taxon>Actinomycetota</taxon>
        <taxon>Actinomycetes</taxon>
        <taxon>Micrococcales</taxon>
        <taxon>Micrococcaceae</taxon>
        <taxon>Micrococcus</taxon>
    </lineage>
</organism>
<dbReference type="STRING" id="574650.SAMN04487966_105128"/>
<dbReference type="EMBL" id="FPCG01000005">
    <property type="protein sequence ID" value="SFV22932.1"/>
    <property type="molecule type" value="Genomic_DNA"/>
</dbReference>
<keyword evidence="4" id="KW-1185">Reference proteome</keyword>
<sequence>MIVDLTDVTTSTVAKEMNRLRESGGVVALGRVLTLVISTRPEYVEKALTAANLASREHPCRIIVLAAGDAQAPTRLDAQIRVGGDAGASDVVILQGQGANATESESLVGALLLPDAPIVVWWPHDAPEVPAASPLGRIAHRRITDSAAGPHARSALMALRTSYRAGDTDLAWTRLTGWRIQLAAIFDHLNANEIRSVTVEGAVDSPSTILLAAWLTQCLHVPVTMARSKAGQGMRAVRFSRIGGDVVLSRMAGDVASLYQQGHPVQRIALARRTDQDCLAEELRRLDPDEVFGDVVQNGLALTDLKEVAPSER</sequence>
<protein>
    <submittedName>
        <fullName evidence="3">Glucose-6-phosphate dehydrogenase assembly protein OpcA</fullName>
    </submittedName>
</protein>
<evidence type="ECO:0000313" key="4">
    <source>
        <dbReference type="Proteomes" id="UP000198881"/>
    </source>
</evidence>
<dbReference type="Pfam" id="PF20171">
    <property type="entry name" value="OpcA_G6PD_C"/>
    <property type="match status" value="1"/>
</dbReference>
<dbReference type="Pfam" id="PF10128">
    <property type="entry name" value="OpcA_G6PD_assem"/>
    <property type="match status" value="1"/>
</dbReference>
<dbReference type="PANTHER" id="PTHR38658">
    <property type="entry name" value="OXPP CYCLE PROTEIN OPCA-RELATED"/>
    <property type="match status" value="1"/>
</dbReference>
<name>A0A1I7MM03_9MICC</name>
<proteinExistence type="predicted"/>
<evidence type="ECO:0000259" key="2">
    <source>
        <dbReference type="Pfam" id="PF20171"/>
    </source>
</evidence>
<reference evidence="3 4" key="1">
    <citation type="submission" date="2016-10" db="EMBL/GenBank/DDBJ databases">
        <authorList>
            <person name="de Groot N.N."/>
        </authorList>
    </citation>
    <scope>NUCLEOTIDE SEQUENCE [LARGE SCALE GENOMIC DNA]</scope>
    <source>
        <strain evidence="3 4">CGMCC 1.7054</strain>
    </source>
</reference>